<name>A0A2R8FC60_9CHLA</name>
<organism evidence="2 3">
    <name type="scientific">Chlamydia serpentis</name>
    <dbReference type="NCBI Taxonomy" id="1967782"/>
    <lineage>
        <taxon>Bacteria</taxon>
        <taxon>Pseudomonadati</taxon>
        <taxon>Chlamydiota</taxon>
        <taxon>Chlamydiia</taxon>
        <taxon>Chlamydiales</taxon>
        <taxon>Chlamydiaceae</taxon>
        <taxon>Chlamydia/Chlamydophila group</taxon>
        <taxon>Chlamydia</taxon>
    </lineage>
</organism>
<gene>
    <name evidence="2" type="ORF">C10C_0798</name>
</gene>
<dbReference type="Proteomes" id="UP000244926">
    <property type="component" value="Chromosome I"/>
</dbReference>
<feature type="transmembrane region" description="Helical" evidence="1">
    <location>
        <begin position="108"/>
        <end position="136"/>
    </location>
</feature>
<keyword evidence="1" id="KW-1133">Transmembrane helix</keyword>
<feature type="transmembrane region" description="Helical" evidence="1">
    <location>
        <begin position="62"/>
        <end position="88"/>
    </location>
</feature>
<accession>A0A2R8FC60</accession>
<dbReference type="RefSeq" id="WP_108896880.1">
    <property type="nucleotide sequence ID" value="NZ_LT993738.1"/>
</dbReference>
<proteinExistence type="predicted"/>
<dbReference type="EMBL" id="LT993738">
    <property type="protein sequence ID" value="SPN73941.1"/>
    <property type="molecule type" value="Genomic_DNA"/>
</dbReference>
<evidence type="ECO:0000256" key="1">
    <source>
        <dbReference type="SAM" id="Phobius"/>
    </source>
</evidence>
<evidence type="ECO:0000313" key="2">
    <source>
        <dbReference type="EMBL" id="SPN73941.1"/>
    </source>
</evidence>
<keyword evidence="3" id="KW-1185">Reference proteome</keyword>
<keyword evidence="1" id="KW-0472">Membrane</keyword>
<protein>
    <submittedName>
        <fullName evidence="2">Uncharacterized protein</fullName>
    </submittedName>
</protein>
<sequence length="162" mass="17586">MIIRQFQTAQELSDWGESRGVSTCFCLKAGVIVRDSNSGKLVSPGLDLTLLRSKRVSPTYPILVGQSIMTLVAHLVFVLPIFGTLVGVGRMCAVWGVKSVKDSIGLKIYHTFVAILEILGLGILMLTLKILLVILVSPLLCFSSGRACLAKHRILIRGPRAI</sequence>
<reference evidence="3" key="1">
    <citation type="submission" date="2017-11" db="EMBL/GenBank/DDBJ databases">
        <authorList>
            <person name="Seth-Smith MB H."/>
        </authorList>
    </citation>
    <scope>NUCLEOTIDE SEQUENCE [LARGE SCALE GENOMIC DNA]</scope>
</reference>
<dbReference type="AlphaFoldDB" id="A0A2R8FC60"/>
<evidence type="ECO:0000313" key="3">
    <source>
        <dbReference type="Proteomes" id="UP000244926"/>
    </source>
</evidence>
<dbReference type="KEGG" id="csee:C10C_0798"/>
<dbReference type="OrthoDB" id="18074at2"/>
<keyword evidence="1" id="KW-0812">Transmembrane</keyword>